<gene>
    <name evidence="9" type="ORF">GCM10008023_34760</name>
</gene>
<evidence type="ECO:0000256" key="5">
    <source>
        <dbReference type="ARBA" id="ARBA00022989"/>
    </source>
</evidence>
<keyword evidence="10" id="KW-1185">Reference proteome</keyword>
<dbReference type="InterPro" id="IPR006037">
    <property type="entry name" value="RCK_C"/>
</dbReference>
<dbReference type="RefSeq" id="WP_189677288.1">
    <property type="nucleotide sequence ID" value="NZ_BNAQ01000006.1"/>
</dbReference>
<feature type="transmembrane region" description="Helical" evidence="7">
    <location>
        <begin position="96"/>
        <end position="122"/>
    </location>
</feature>
<feature type="transmembrane region" description="Helical" evidence="7">
    <location>
        <begin position="134"/>
        <end position="160"/>
    </location>
</feature>
<dbReference type="PANTHER" id="PTHR43652:SF2">
    <property type="entry name" value="BASIC AMINO ACID ANTIPORTER YFCC-RELATED"/>
    <property type="match status" value="1"/>
</dbReference>
<keyword evidence="5 7" id="KW-1133">Transmembrane helix</keyword>
<feature type="domain" description="RCK C-terminal" evidence="8">
    <location>
        <begin position="207"/>
        <end position="290"/>
    </location>
</feature>
<dbReference type="InterPro" id="IPR004680">
    <property type="entry name" value="Cit_transptr-like_dom"/>
</dbReference>
<feature type="transmembrane region" description="Helical" evidence="7">
    <location>
        <begin position="57"/>
        <end position="76"/>
    </location>
</feature>
<dbReference type="Pfam" id="PF03600">
    <property type="entry name" value="CitMHS"/>
    <property type="match status" value="1"/>
</dbReference>
<sequence length="591" mass="61998">MTYAQGLSFAVIGGAVAMFVWGRFRYDLIALVALLIGIATGDVPVKQAFSGFTSDVVVIIASALIVSAAIARSGVIEWAVRPLMGRLHSTATQVPALAGTTALLSMLTKNVGALAIMMPVALRIGRKTETSASSLLMPMAFMSLLGGLVTLVGTSTNIIVSQVRQDTLGKPFQMYDFAPVGLVLTALGFVFVSFGWRLLPRDRQGRGGLDSIAAEASYATEAKVPESLPEGIATVADLGLADAGVKLRGIVGSDGRPHAASDDATLAPGTSLVLEGDDEALDRLFARVPLEQARDVKQLSKDEPNEEMRTVEAVIQPGSSLIGESAERARLQDRHGVQLLGVGRSDARITERLRDIQLRAGDVLVLRAGENTLPETMTELGLLPLVERMVKLGDRRRRYVPVMILAVAMVLVALKIVPVVSAFFGAAVLMIVVGALSTREAYGALEPEVLVLIGALTPLSEAVQHSGGTGLIAHALSAMLLGIPAMLALGVIMVAAMACSPFLHNAPTVLVLAPIAVGVASGLHLNPDPFLMAVATGAGCDFLTPIGHQCNTLVMGPGGYRFGDYWKLGLPLSVLVILVGTPLIALVWHLG</sequence>
<keyword evidence="3 7" id="KW-0812">Transmembrane</keyword>
<dbReference type="CDD" id="cd01115">
    <property type="entry name" value="SLC13_permease"/>
    <property type="match status" value="1"/>
</dbReference>
<accession>A0ABQ3LRU7</accession>
<evidence type="ECO:0000256" key="7">
    <source>
        <dbReference type="SAM" id="Phobius"/>
    </source>
</evidence>
<dbReference type="PROSITE" id="PS51202">
    <property type="entry name" value="RCK_C"/>
    <property type="match status" value="2"/>
</dbReference>
<dbReference type="InterPro" id="IPR036721">
    <property type="entry name" value="RCK_C_sf"/>
</dbReference>
<feature type="transmembrane region" description="Helical" evidence="7">
    <location>
        <begin position="471"/>
        <end position="496"/>
    </location>
</feature>
<organism evidence="9 10">
    <name type="scientific">Sphingomonas glacialis</name>
    <dbReference type="NCBI Taxonomy" id="658225"/>
    <lineage>
        <taxon>Bacteria</taxon>
        <taxon>Pseudomonadati</taxon>
        <taxon>Pseudomonadota</taxon>
        <taxon>Alphaproteobacteria</taxon>
        <taxon>Sphingomonadales</taxon>
        <taxon>Sphingomonadaceae</taxon>
        <taxon>Sphingomonas</taxon>
    </lineage>
</organism>
<evidence type="ECO:0000256" key="2">
    <source>
        <dbReference type="ARBA" id="ARBA00022448"/>
    </source>
</evidence>
<dbReference type="Proteomes" id="UP000652430">
    <property type="component" value="Unassembled WGS sequence"/>
</dbReference>
<comment type="subcellular location">
    <subcellularLocation>
        <location evidence="1">Membrane</location>
        <topology evidence="1">Multi-pass membrane protein</topology>
    </subcellularLocation>
</comment>
<evidence type="ECO:0000256" key="1">
    <source>
        <dbReference type="ARBA" id="ARBA00004141"/>
    </source>
</evidence>
<feature type="transmembrane region" description="Helical" evidence="7">
    <location>
        <begin position="28"/>
        <end position="45"/>
    </location>
</feature>
<feature type="domain" description="RCK C-terminal" evidence="8">
    <location>
        <begin position="297"/>
        <end position="383"/>
    </location>
</feature>
<keyword evidence="2" id="KW-0813">Transport</keyword>
<feature type="transmembrane region" description="Helical" evidence="7">
    <location>
        <begin position="180"/>
        <end position="199"/>
    </location>
</feature>
<evidence type="ECO:0000256" key="3">
    <source>
        <dbReference type="ARBA" id="ARBA00022692"/>
    </source>
</evidence>
<feature type="transmembrane region" description="Helical" evidence="7">
    <location>
        <begin position="568"/>
        <end position="590"/>
    </location>
</feature>
<dbReference type="InterPro" id="IPR051679">
    <property type="entry name" value="DASS-Related_Transporters"/>
</dbReference>
<evidence type="ECO:0000256" key="6">
    <source>
        <dbReference type="ARBA" id="ARBA00023136"/>
    </source>
</evidence>
<reference evidence="10" key="1">
    <citation type="journal article" date="2019" name="Int. J. Syst. Evol. Microbiol.">
        <title>The Global Catalogue of Microorganisms (GCM) 10K type strain sequencing project: providing services to taxonomists for standard genome sequencing and annotation.</title>
        <authorList>
            <consortium name="The Broad Institute Genomics Platform"/>
            <consortium name="The Broad Institute Genome Sequencing Center for Infectious Disease"/>
            <person name="Wu L."/>
            <person name="Ma J."/>
        </authorList>
    </citation>
    <scope>NUCLEOTIDE SEQUENCE [LARGE SCALE GENOMIC DNA]</scope>
    <source>
        <strain evidence="10">CGMCC 1.8957</strain>
    </source>
</reference>
<evidence type="ECO:0000313" key="10">
    <source>
        <dbReference type="Proteomes" id="UP000652430"/>
    </source>
</evidence>
<proteinExistence type="predicted"/>
<feature type="transmembrane region" description="Helical" evidence="7">
    <location>
        <begin position="502"/>
        <end position="523"/>
    </location>
</feature>
<feature type="transmembrane region" description="Helical" evidence="7">
    <location>
        <begin position="402"/>
        <end position="435"/>
    </location>
</feature>
<dbReference type="PANTHER" id="PTHR43652">
    <property type="entry name" value="BASIC AMINO ACID ANTIPORTER YFCC-RELATED"/>
    <property type="match status" value="1"/>
</dbReference>
<dbReference type="Gene3D" id="3.30.70.1450">
    <property type="entry name" value="Regulator of K+ conductance, C-terminal domain"/>
    <property type="match status" value="1"/>
</dbReference>
<comment type="caution">
    <text evidence="9">The sequence shown here is derived from an EMBL/GenBank/DDBJ whole genome shotgun (WGS) entry which is preliminary data.</text>
</comment>
<protein>
    <submittedName>
        <fullName evidence="9">Permease</fullName>
    </submittedName>
</protein>
<dbReference type="SUPFAM" id="SSF116726">
    <property type="entry name" value="TrkA C-terminal domain-like"/>
    <property type="match status" value="1"/>
</dbReference>
<name>A0ABQ3LRU7_9SPHN</name>
<evidence type="ECO:0000259" key="8">
    <source>
        <dbReference type="PROSITE" id="PS51202"/>
    </source>
</evidence>
<feature type="transmembrane region" description="Helical" evidence="7">
    <location>
        <begin position="7"/>
        <end position="22"/>
    </location>
</feature>
<evidence type="ECO:0000256" key="4">
    <source>
        <dbReference type="ARBA" id="ARBA00022737"/>
    </source>
</evidence>
<dbReference type="EMBL" id="BNAQ01000006">
    <property type="protein sequence ID" value="GHH23609.1"/>
    <property type="molecule type" value="Genomic_DNA"/>
</dbReference>
<keyword evidence="6 7" id="KW-0472">Membrane</keyword>
<keyword evidence="4" id="KW-0677">Repeat</keyword>
<evidence type="ECO:0000313" key="9">
    <source>
        <dbReference type="EMBL" id="GHH23609.1"/>
    </source>
</evidence>